<evidence type="ECO:0000313" key="2">
    <source>
        <dbReference type="EMBL" id="KAA8904856.1"/>
    </source>
</evidence>
<proteinExistence type="predicted"/>
<protein>
    <submittedName>
        <fullName evidence="1">Uncharacterized protein</fullName>
    </submittedName>
</protein>
<dbReference type="AlphaFoldDB" id="A0A5J5EUX9"/>
<evidence type="ECO:0000313" key="1">
    <source>
        <dbReference type="EMBL" id="KAA8904853.1"/>
    </source>
</evidence>
<dbReference type="EMBL" id="VXIS01000103">
    <property type="protein sequence ID" value="KAA8904853.1"/>
    <property type="molecule type" value="Genomic_DNA"/>
</dbReference>
<reference evidence="1 3" key="1">
    <citation type="submission" date="2019-09" db="EMBL/GenBank/DDBJ databases">
        <title>Draft genome of the ectomycorrhizal ascomycete Sphaerosporella brunnea.</title>
        <authorList>
            <consortium name="DOE Joint Genome Institute"/>
            <person name="Benucci G.M."/>
            <person name="Marozzi G."/>
            <person name="Antonielli L."/>
            <person name="Sanchez S."/>
            <person name="Marco P."/>
            <person name="Wang X."/>
            <person name="Falini L.B."/>
            <person name="Barry K."/>
            <person name="Haridas S."/>
            <person name="Lipzen A."/>
            <person name="Labutti K."/>
            <person name="Grigoriev I.V."/>
            <person name="Murat C."/>
            <person name="Martin F."/>
            <person name="Albertini E."/>
            <person name="Donnini D."/>
            <person name="Bonito G."/>
        </authorList>
    </citation>
    <scope>NUCLEOTIDE SEQUENCE [LARGE SCALE GENOMIC DNA]</scope>
    <source>
        <strain evidence="1 3">Sb_GMNB300</strain>
    </source>
</reference>
<evidence type="ECO:0000313" key="3">
    <source>
        <dbReference type="Proteomes" id="UP000326924"/>
    </source>
</evidence>
<gene>
    <name evidence="1" type="ORF">FN846DRAFT_907584</name>
    <name evidence="2" type="ORF">FN846DRAFT_907587</name>
</gene>
<dbReference type="EMBL" id="VXIS01000103">
    <property type="protein sequence ID" value="KAA8904856.1"/>
    <property type="molecule type" value="Genomic_DNA"/>
</dbReference>
<dbReference type="Proteomes" id="UP000326924">
    <property type="component" value="Unassembled WGS sequence"/>
</dbReference>
<sequence length="311" mass="35633">MNNPWRASALHLGLTHKDFKAMLKFVLPGEDEIHYLPRHLNLTRTIADKFQIELDVVYDMLDDRIDARSWHLVSRTCPYAFGCFRVTGGPVLSNTLYTACFRFLPGVSIKFRLPRIAYLTLAQLRELIRGFAGALRLLRGAPNISAELLRRMDLESIKQGEYTCGDFLKNTIWVIAKPRSATELEETEKNGDCRVVDKHRPATGVNKEEVPIARRTYIAITQEWHPCSRSDKKCPTTIKQILLPGTTLLDEVRLTVIEGFEALEENLRFTATSLEMFTHVDGQWVPIPDTQCRLEDFEGPVRAVLTYLQEW</sequence>
<accession>A0A5J5EUX9</accession>
<name>A0A5J5EUX9_9PEZI</name>
<comment type="caution">
    <text evidence="1">The sequence shown here is derived from an EMBL/GenBank/DDBJ whole genome shotgun (WGS) entry which is preliminary data.</text>
</comment>
<keyword evidence="3" id="KW-1185">Reference proteome</keyword>
<organism evidence="1 3">
    <name type="scientific">Sphaerosporella brunnea</name>
    <dbReference type="NCBI Taxonomy" id="1250544"/>
    <lineage>
        <taxon>Eukaryota</taxon>
        <taxon>Fungi</taxon>
        <taxon>Dikarya</taxon>
        <taxon>Ascomycota</taxon>
        <taxon>Pezizomycotina</taxon>
        <taxon>Pezizomycetes</taxon>
        <taxon>Pezizales</taxon>
        <taxon>Pyronemataceae</taxon>
        <taxon>Sphaerosporella</taxon>
    </lineage>
</organism>
<dbReference type="InParanoid" id="A0A5J5EUX9"/>